<feature type="transmembrane region" description="Helical" evidence="7">
    <location>
        <begin position="12"/>
        <end position="33"/>
    </location>
</feature>
<sequence length="462" mass="46801">MSGDFGRTGRVSTFLTGAAILSATTILVSAVNYGLTFALARLLPPAQFGDATLAITLVLAAAVIAATLQLVAARTVAAHPESAASVRRVLVRAAAIAGLAAAVLLGAGAWFLAEALRTSTPWMFVIIGAGLPIYFVQAVHRGLLQGGLRFGRLALSYGAEAAARAAVVLGLVVAGFGVIGAAIGIFVSFVASAAVARTRRPRHDRGVAMSGDALRVTAIAAVTMLLAQTLLNNADLVLAKAAFDPRTAGVYAAAAVLCRSLYFVSWSIVQAVVPVLASASSTSGERRRALAGAIGVIAGLGGAAALAVSLLGESLMRVLFGAAYASGSALLLPYTLATSLLSLATLLAAVDVARGRSGGPALLLGGAVMQLGVLAVAGDTPASMAWLQVATTGVTLCALAAARLVRGHRETARTSRPALRRSPLPTITTSPTSKTARARIHEPRAASAATPTRTTTEEQRSS</sequence>
<comment type="caution">
    <text evidence="8">The sequence shown here is derived from an EMBL/GenBank/DDBJ whole genome shotgun (WGS) entry which is preliminary data.</text>
</comment>
<reference evidence="8 9" key="1">
    <citation type="journal article" date="2019" name="Int. J. Syst. Evol. Microbiol.">
        <title>The Global Catalogue of Microorganisms (GCM) 10K type strain sequencing project: providing services to taxonomists for standard genome sequencing and annotation.</title>
        <authorList>
            <consortium name="The Broad Institute Genomics Platform"/>
            <consortium name="The Broad Institute Genome Sequencing Center for Infectious Disease"/>
            <person name="Wu L."/>
            <person name="Ma J."/>
        </authorList>
    </citation>
    <scope>NUCLEOTIDE SEQUENCE [LARGE SCALE GENOMIC DNA]</scope>
    <source>
        <strain evidence="8 9">JCM 15575</strain>
    </source>
</reference>
<evidence type="ECO:0000313" key="9">
    <source>
        <dbReference type="Proteomes" id="UP001500596"/>
    </source>
</evidence>
<evidence type="ECO:0000256" key="4">
    <source>
        <dbReference type="ARBA" id="ARBA00022989"/>
    </source>
</evidence>
<feature type="transmembrane region" description="Helical" evidence="7">
    <location>
        <begin position="53"/>
        <end position="77"/>
    </location>
</feature>
<feature type="transmembrane region" description="Helical" evidence="7">
    <location>
        <begin position="119"/>
        <end position="136"/>
    </location>
</feature>
<keyword evidence="5 7" id="KW-0472">Membrane</keyword>
<dbReference type="Proteomes" id="UP001500596">
    <property type="component" value="Unassembled WGS sequence"/>
</dbReference>
<feature type="transmembrane region" description="Helical" evidence="7">
    <location>
        <begin position="331"/>
        <end position="349"/>
    </location>
</feature>
<evidence type="ECO:0008006" key="10">
    <source>
        <dbReference type="Google" id="ProtNLM"/>
    </source>
</evidence>
<dbReference type="EMBL" id="BAAAPK010000001">
    <property type="protein sequence ID" value="GAA1678786.1"/>
    <property type="molecule type" value="Genomic_DNA"/>
</dbReference>
<evidence type="ECO:0000313" key="8">
    <source>
        <dbReference type="EMBL" id="GAA1678786.1"/>
    </source>
</evidence>
<feature type="transmembrane region" description="Helical" evidence="7">
    <location>
        <begin position="251"/>
        <end position="277"/>
    </location>
</feature>
<dbReference type="InterPro" id="IPR050833">
    <property type="entry name" value="Poly_Biosynth_Transport"/>
</dbReference>
<name>A0ABN2GY38_9MICO</name>
<feature type="transmembrane region" description="Helical" evidence="7">
    <location>
        <begin position="384"/>
        <end position="405"/>
    </location>
</feature>
<dbReference type="PANTHER" id="PTHR30250:SF11">
    <property type="entry name" value="O-ANTIGEN TRANSPORTER-RELATED"/>
    <property type="match status" value="1"/>
</dbReference>
<dbReference type="InterPro" id="IPR002797">
    <property type="entry name" value="Polysacc_synth"/>
</dbReference>
<feature type="transmembrane region" description="Helical" evidence="7">
    <location>
        <begin position="361"/>
        <end position="378"/>
    </location>
</feature>
<gene>
    <name evidence="8" type="ORF">GCM10009807_23340</name>
</gene>
<dbReference type="PANTHER" id="PTHR30250">
    <property type="entry name" value="PST FAMILY PREDICTED COLANIC ACID TRANSPORTER"/>
    <property type="match status" value="1"/>
</dbReference>
<keyword evidence="9" id="KW-1185">Reference proteome</keyword>
<protein>
    <recommendedName>
        <fullName evidence="10">Membrane protein involved in the export of O-antigen and teichoic acid</fullName>
    </recommendedName>
</protein>
<evidence type="ECO:0000256" key="5">
    <source>
        <dbReference type="ARBA" id="ARBA00023136"/>
    </source>
</evidence>
<organism evidence="8 9">
    <name type="scientific">Microbacterium lacus</name>
    <dbReference type="NCBI Taxonomy" id="415217"/>
    <lineage>
        <taxon>Bacteria</taxon>
        <taxon>Bacillati</taxon>
        <taxon>Actinomycetota</taxon>
        <taxon>Actinomycetes</taxon>
        <taxon>Micrococcales</taxon>
        <taxon>Microbacteriaceae</taxon>
        <taxon>Microbacterium</taxon>
    </lineage>
</organism>
<evidence type="ECO:0000256" key="7">
    <source>
        <dbReference type="SAM" id="Phobius"/>
    </source>
</evidence>
<evidence type="ECO:0000256" key="6">
    <source>
        <dbReference type="SAM" id="MobiDB-lite"/>
    </source>
</evidence>
<evidence type="ECO:0000256" key="2">
    <source>
        <dbReference type="ARBA" id="ARBA00022475"/>
    </source>
</evidence>
<dbReference type="RefSeq" id="WP_344054746.1">
    <property type="nucleotide sequence ID" value="NZ_BAAAPK010000001.1"/>
</dbReference>
<evidence type="ECO:0000256" key="3">
    <source>
        <dbReference type="ARBA" id="ARBA00022692"/>
    </source>
</evidence>
<keyword evidence="3 7" id="KW-0812">Transmembrane</keyword>
<proteinExistence type="predicted"/>
<evidence type="ECO:0000256" key="1">
    <source>
        <dbReference type="ARBA" id="ARBA00004651"/>
    </source>
</evidence>
<keyword evidence="2" id="KW-1003">Cell membrane</keyword>
<accession>A0ABN2GY38</accession>
<feature type="region of interest" description="Disordered" evidence="6">
    <location>
        <begin position="410"/>
        <end position="462"/>
    </location>
</feature>
<comment type="subcellular location">
    <subcellularLocation>
        <location evidence="1">Cell membrane</location>
        <topology evidence="1">Multi-pass membrane protein</topology>
    </subcellularLocation>
</comment>
<feature type="transmembrane region" description="Helical" evidence="7">
    <location>
        <begin position="89"/>
        <end position="113"/>
    </location>
</feature>
<feature type="compositionally biased region" description="Low complexity" evidence="6">
    <location>
        <begin position="422"/>
        <end position="435"/>
    </location>
</feature>
<feature type="transmembrane region" description="Helical" evidence="7">
    <location>
        <begin position="165"/>
        <end position="192"/>
    </location>
</feature>
<feature type="transmembrane region" description="Helical" evidence="7">
    <location>
        <begin position="289"/>
        <end position="311"/>
    </location>
</feature>
<dbReference type="Pfam" id="PF01943">
    <property type="entry name" value="Polysacc_synt"/>
    <property type="match status" value="1"/>
</dbReference>
<feature type="compositionally biased region" description="Low complexity" evidence="6">
    <location>
        <begin position="445"/>
        <end position="454"/>
    </location>
</feature>
<keyword evidence="4 7" id="KW-1133">Transmembrane helix</keyword>